<sequence length="2560" mass="269258">MRRTCFLFCLALLSGTPLLFAQPCGLTDTLGIAVNSSPTYTYEVFDIFNDDLNAVDQGICGIDIRFAHQYVDNLVLTLTSPNGQSVTLIGPDTDQQFEFTFGSIWDISFVPCLEVPDPDPGSLFGWDNNQTGNFSNLNFYNGSYYPFQGCLEDFNTGPANGIWTISIENTPSDYIGEITYFQIQFCDARGLDCCFAEGGNLFADDLLTCEGDTILDIDPLLAFDNGQTPDTAIYGYTYLLGQDGIFIDTTDHPDLTGFAPGSYQICGLSYQLEDLDSLPEPDGMLTLDSIRNNLTGLEPRFCGELSDSCVQVTIVPLPTTELIEDTICLGDSLVVGDTTLTSTGFYEIELLSFAGCDSLVQIDLTVLPPVETNLTDTLCPGQFIAIGPNIYNTTGIFRDTLPSTAGCDSIIILDLTVLPPNIVDTTVTICQGEGFSVGDSLLTEAGSYSFFLTSTQNCDSTLNIIVEVLAPNASIAPAFDLTCITTEVNLDGTASTPSEQLTYQWYATDGTPLSTNATQTVNLAGDYVLEVSQMSTDMTVCTDFDTLTVQIDTIPPTADAGPPDTLNCTQGQVSLGTLAVPNPDHTYFWFTPGGNITSDIFQPTAVANEPGDYFLVVTDIDNRCSDTSMTIVLEDQSLPVVSPGSDTVLSCLNPEILLDGSGSSTGDEFAYEWRDAAGNLIQNGTTLFPTVSQGGTYQLMVENTLTNCRDSATVEVNYDTIAPRITLPLPDTITCTQPTVGIAATVTGAGAAPTYNWTSLGGNILTDPAILNITVDVGALYSLTAENTLNGCRDTATVAVQEDVTVTNAVLATPDTLDCSQPSITLDGTGSSSGPDILYTWSGNPQPPVSTNGFNATIDAPGTYQLIVTNTANACADTAMVNVALDTLQPLSTAGPDRTLTCDSTLVTLDGTGSSTGPQYDYDWVEIFGTGLVDTSTLQATVASAGVYMLVVTDTRNSCFDTSFAIVNIDTLSPTAAIATPLRLNCILPEVMLDGTNSDEGTGFSFEWSSADISNFVSGINTLMPTVNAPGLYQLEIENDSTGCTRIAEVEVLQDTLPPVADAGADTLINCYQPTVLIGSNSSSGGADILYSWSGPTGGISGPANGQFAEVTAQGTYIINVRNTTTGCEAADTVFVAADFSFPVASAGPDQELGCAIPEVTLNGTGSTTLNTIFEWTGPCLSGDATAQDISATCDGLYILSVTDTLNGCTERDTALVTRDPLSPNAILPDSIALSCLEGTALLDATASEGDTFSWFFNGVPISPGGLSFTIDSAGIYTLIANNAAGDCPDTASVVATLDCSPALQIAAPDTLTCAITTITLDASGTESGPNITYTWLAPAPDCIESGAATLQPIVRCPGIYQLIATNTTFSLSDTLAVIVPSNTLPPIAEAGPGDTLTCPEPTTILSATGSTLGPGIGYTWTKLDDETFVKDSFSIFVNDASTYFLTVIDSTNGCFAEDIVVVQRSNNLPDINFSSTIIPCMQDSFWLQAFVVPQGPQYVYEWEGGIILDSADSVAVLLDTAGVVRLTVTNPANNCSSFRDVTVIQQECVPCLDSIPADTLTCAAPQVTLSGSFCEPCIGCTVEWTTMNGNILSAPDSLSIVVDQPGLYTLNATDTLGFSAKVTVNVAEFSSPPELTLSPNQELNCKDTLATLAVSGMPGTSFTYQWSSENAPLPEADTLPSIVVTHPGLFSVLVTDLSTGCENTGEIEVVADTVPPLADAGPAQALTCEQPTVTLDGSGSAFGNAIQYAWSGPPVNIPGGTTFNPSVNTPGWYELMVTDTTTGCTNLDSVFVSQNTDLPAVPSIPDTVLTCASPSVLLQGSIPNNTGYSSCWYRLNASGVPTGPCVPTLDIDVSLPGQYGFEVQNDTSGCTSMATVIVDLDTLAPALEVADTLLFPCNNDSISITATATPAALVTYQWSSPGGLPVQQPNQATATVFQPGVYQVQIERVDNGCSTAQLVWVNADDRVPEVTAGADTIITCNNDPVRLSVDLNTDSGQSDLQWTTPNGQILSGPQTATPQISEPGWYFISVTDPESGCSATDSTWVADGRIAPEAALTNPGLLTLNCDADSLLLDATATTGGTGAGFSYEWRRGAFNTIGSTAQQWVAEVGNYRLLVQDEGSGCRDTLLFQVDGDFEPPVADLTTPNRLNCTVTSIMLDGSGSESGPNLVYTWLDSNDLVLAQDTLRLTVSTPGAYTLQVTNESNGCSSFETVEVESDADFPEINIAVPEQLSCSRTNVTLNGSASTGNGPLLFNWAAEAGGILTGPTGQPTATATAEGSYVLSLTDQSNGCTVVDTIEVTASSPLITDVDWLAQSPSCPGDRDGNILLDSVAGGTPPFLSGINGGALSADNAFVNLAAGTYPILLEDANGCQWDSTVTIMASSGIDIELGPDTTIQLGQQISLAAVVETGTPDSVWWWPAPGIQEGLSYTVAPMLTTIYQVWAVDVNGCVDQAAVTVKVLKETPVYAPTVFSPNGDNINDRFLLYSRDGLGTLEVFRIFDRWGNLVHQAKDCPLNDEACGWDGTFRGSEMDSDVFTFYAEVNLSGGGTTIISGDVLLLR</sequence>
<feature type="domain" description="Ig-like" evidence="2">
    <location>
        <begin position="2149"/>
        <end position="2214"/>
    </location>
</feature>
<evidence type="ECO:0000313" key="3">
    <source>
        <dbReference type="EMBL" id="KGE85472.1"/>
    </source>
</evidence>
<name>A0A098S2R1_9BACT</name>
<dbReference type="Gene3D" id="2.60.120.260">
    <property type="entry name" value="Galactose-binding domain-like"/>
    <property type="match status" value="1"/>
</dbReference>
<dbReference type="PANTHER" id="PTHR46182:SF2">
    <property type="entry name" value="FI19480P1"/>
    <property type="match status" value="1"/>
</dbReference>
<dbReference type="EMBL" id="JPOS01000090">
    <property type="protein sequence ID" value="KGE85472.1"/>
    <property type="molecule type" value="Genomic_DNA"/>
</dbReference>
<dbReference type="NCBIfam" id="TIGR04131">
    <property type="entry name" value="Bac_Flav_CTERM"/>
    <property type="match status" value="1"/>
</dbReference>
<dbReference type="InterPro" id="IPR013783">
    <property type="entry name" value="Ig-like_fold"/>
</dbReference>
<feature type="chain" id="PRO_5001947781" description="Ig-like domain-containing protein" evidence="1">
    <location>
        <begin position="22"/>
        <end position="2560"/>
    </location>
</feature>
<dbReference type="Gene3D" id="2.60.40.10">
    <property type="entry name" value="Immunoglobulins"/>
    <property type="match status" value="5"/>
</dbReference>
<dbReference type="SMART" id="SM00089">
    <property type="entry name" value="PKD"/>
    <property type="match status" value="4"/>
</dbReference>
<evidence type="ECO:0000256" key="1">
    <source>
        <dbReference type="SAM" id="SignalP"/>
    </source>
</evidence>
<dbReference type="InterPro" id="IPR026341">
    <property type="entry name" value="T9SS_type_B"/>
</dbReference>
<dbReference type="PANTHER" id="PTHR46182">
    <property type="entry name" value="FI19480P1"/>
    <property type="match status" value="1"/>
</dbReference>
<dbReference type="Pfam" id="PF13585">
    <property type="entry name" value="CHU_C"/>
    <property type="match status" value="1"/>
</dbReference>
<dbReference type="STRING" id="1524460.IX84_28740"/>
<dbReference type="InterPro" id="IPR008979">
    <property type="entry name" value="Galactose-bd-like_sf"/>
</dbReference>
<gene>
    <name evidence="3" type="ORF">IX84_28740</name>
</gene>
<dbReference type="PROSITE" id="PS50835">
    <property type="entry name" value="IG_LIKE"/>
    <property type="match status" value="1"/>
</dbReference>
<dbReference type="InterPro" id="IPR007110">
    <property type="entry name" value="Ig-like_dom"/>
</dbReference>
<dbReference type="RefSeq" id="WP_044228780.1">
    <property type="nucleotide sequence ID" value="NZ_JBKAGJ010000035.1"/>
</dbReference>
<comment type="caution">
    <text evidence="3">The sequence shown here is derived from an EMBL/GenBank/DDBJ whole genome shotgun (WGS) entry which is preliminary data.</text>
</comment>
<dbReference type="SUPFAM" id="SSF49785">
    <property type="entry name" value="Galactose-binding domain-like"/>
    <property type="match status" value="1"/>
</dbReference>
<evidence type="ECO:0000313" key="4">
    <source>
        <dbReference type="Proteomes" id="UP000029736"/>
    </source>
</evidence>
<protein>
    <recommendedName>
        <fullName evidence="2">Ig-like domain-containing protein</fullName>
    </recommendedName>
</protein>
<dbReference type="OrthoDB" id="9805017at2"/>
<keyword evidence="1" id="KW-0732">Signal</keyword>
<dbReference type="InterPro" id="IPR029865">
    <property type="entry name" value="KIAA0319-like"/>
</dbReference>
<accession>A0A098S2R1</accession>
<feature type="signal peptide" evidence="1">
    <location>
        <begin position="1"/>
        <end position="21"/>
    </location>
</feature>
<keyword evidence="4" id="KW-1185">Reference proteome</keyword>
<dbReference type="Proteomes" id="UP000029736">
    <property type="component" value="Unassembled WGS sequence"/>
</dbReference>
<evidence type="ECO:0000259" key="2">
    <source>
        <dbReference type="PROSITE" id="PS50835"/>
    </source>
</evidence>
<organism evidence="3 4">
    <name type="scientific">Phaeodactylibacter xiamenensis</name>
    <dbReference type="NCBI Taxonomy" id="1524460"/>
    <lineage>
        <taxon>Bacteria</taxon>
        <taxon>Pseudomonadati</taxon>
        <taxon>Bacteroidota</taxon>
        <taxon>Saprospiria</taxon>
        <taxon>Saprospirales</taxon>
        <taxon>Haliscomenobacteraceae</taxon>
        <taxon>Phaeodactylibacter</taxon>
    </lineage>
</organism>
<reference evidence="3 4" key="1">
    <citation type="journal article" date="2014" name="Int. J. Syst. Evol. Microbiol.">
        <title>Phaeodactylibacter xiamenensis gen. nov., sp. nov., a member of the family Saprospiraceae isolated from the marine alga Phaeodactylum tricornutum.</title>
        <authorList>
            <person name="Chen Z.Jr."/>
            <person name="Lei X."/>
            <person name="Lai Q."/>
            <person name="Li Y."/>
            <person name="Zhang B."/>
            <person name="Zhang J."/>
            <person name="Zhang H."/>
            <person name="Yang L."/>
            <person name="Zheng W."/>
            <person name="Tian Y."/>
            <person name="Yu Z."/>
            <person name="Xu H.Jr."/>
            <person name="Zheng T."/>
        </authorList>
    </citation>
    <scope>NUCLEOTIDE SEQUENCE [LARGE SCALE GENOMIC DNA]</scope>
    <source>
        <strain evidence="3 4">KD52</strain>
    </source>
</reference>
<proteinExistence type="predicted"/>
<dbReference type="GO" id="GO:0016020">
    <property type="term" value="C:membrane"/>
    <property type="evidence" value="ECO:0007669"/>
    <property type="project" value="TreeGrafter"/>
</dbReference>
<dbReference type="GO" id="GO:0031410">
    <property type="term" value="C:cytoplasmic vesicle"/>
    <property type="evidence" value="ECO:0007669"/>
    <property type="project" value="TreeGrafter"/>
</dbReference>
<dbReference type="InterPro" id="IPR022409">
    <property type="entry name" value="PKD/Chitinase_dom"/>
</dbReference>